<feature type="region of interest" description="Disordered" evidence="1">
    <location>
        <begin position="1"/>
        <end position="185"/>
    </location>
</feature>
<feature type="compositionally biased region" description="Low complexity" evidence="1">
    <location>
        <begin position="154"/>
        <end position="170"/>
    </location>
</feature>
<organism evidence="2 3">
    <name type="scientific">Panicum virgatum</name>
    <name type="common">Blackwell switchgrass</name>
    <dbReference type="NCBI Taxonomy" id="38727"/>
    <lineage>
        <taxon>Eukaryota</taxon>
        <taxon>Viridiplantae</taxon>
        <taxon>Streptophyta</taxon>
        <taxon>Embryophyta</taxon>
        <taxon>Tracheophyta</taxon>
        <taxon>Spermatophyta</taxon>
        <taxon>Magnoliopsida</taxon>
        <taxon>Liliopsida</taxon>
        <taxon>Poales</taxon>
        <taxon>Poaceae</taxon>
        <taxon>PACMAD clade</taxon>
        <taxon>Panicoideae</taxon>
        <taxon>Panicodae</taxon>
        <taxon>Paniceae</taxon>
        <taxon>Panicinae</taxon>
        <taxon>Panicum</taxon>
        <taxon>Panicum sect. Hiantes</taxon>
    </lineage>
</organism>
<feature type="compositionally biased region" description="Basic and acidic residues" evidence="1">
    <location>
        <begin position="37"/>
        <end position="47"/>
    </location>
</feature>
<comment type="caution">
    <text evidence="2">The sequence shown here is derived from an EMBL/GenBank/DDBJ whole genome shotgun (WGS) entry which is preliminary data.</text>
</comment>
<keyword evidence="3" id="KW-1185">Reference proteome</keyword>
<protein>
    <submittedName>
        <fullName evidence="2">Uncharacterized protein</fullName>
    </submittedName>
</protein>
<evidence type="ECO:0000313" key="3">
    <source>
        <dbReference type="Proteomes" id="UP000823388"/>
    </source>
</evidence>
<accession>A0A8T0W4A2</accession>
<name>A0A8T0W4A2_PANVG</name>
<feature type="compositionally biased region" description="Basic and acidic residues" evidence="1">
    <location>
        <begin position="113"/>
        <end position="126"/>
    </location>
</feature>
<reference evidence="2" key="1">
    <citation type="submission" date="2020-05" db="EMBL/GenBank/DDBJ databases">
        <title>WGS assembly of Panicum virgatum.</title>
        <authorList>
            <person name="Lovell J.T."/>
            <person name="Jenkins J."/>
            <person name="Shu S."/>
            <person name="Juenger T.E."/>
            <person name="Schmutz J."/>
        </authorList>
    </citation>
    <scope>NUCLEOTIDE SEQUENCE</scope>
    <source>
        <strain evidence="2">AP13</strain>
    </source>
</reference>
<gene>
    <name evidence="2" type="ORF">PVAP13_2KG057416</name>
</gene>
<feature type="compositionally biased region" description="Basic residues" evidence="1">
    <location>
        <begin position="128"/>
        <end position="137"/>
    </location>
</feature>
<feature type="compositionally biased region" description="Basic residues" evidence="1">
    <location>
        <begin position="1"/>
        <end position="10"/>
    </location>
</feature>
<dbReference type="AlphaFoldDB" id="A0A8T0W4A2"/>
<proteinExistence type="predicted"/>
<feature type="compositionally biased region" description="Basic residues" evidence="1">
    <location>
        <begin position="83"/>
        <end position="94"/>
    </location>
</feature>
<sequence length="298" mass="32688">MVSSPHHHTLCRGIKCPNRHQKRRGREASHPPPSPDAPRRLETDRGQKKNLVFAHQITANRAANRHRPATNPESRRPEPKLPPKSHRPRAPRPRPRLDGPDPAGARPNRRARASPDHDFPRMDGPRGGRSRGNRRPRTPPSDRKKIQKKRTKQTRQAPRSAAPGRGSAGAYIGGRRRGRGRSAEAGFVASGAARAWGTRRWWEGGAAENGGPRQARQEGTRGLLWKAEAAVRGPPPLSRLGLERDGAVSRGRAARCVPMKWSEWAPGRGAVRLAGGPAREAGGWGRPVRVRLFLAASG</sequence>
<evidence type="ECO:0000313" key="2">
    <source>
        <dbReference type="EMBL" id="KAG2640214.1"/>
    </source>
</evidence>
<dbReference type="EMBL" id="CM029039">
    <property type="protein sequence ID" value="KAG2640214.1"/>
    <property type="molecule type" value="Genomic_DNA"/>
</dbReference>
<evidence type="ECO:0000256" key="1">
    <source>
        <dbReference type="SAM" id="MobiDB-lite"/>
    </source>
</evidence>
<dbReference type="Proteomes" id="UP000823388">
    <property type="component" value="Chromosome 2K"/>
</dbReference>